<dbReference type="Proteomes" id="UP001234297">
    <property type="component" value="Chromosome 1"/>
</dbReference>
<comment type="caution">
    <text evidence="1">The sequence shown here is derived from an EMBL/GenBank/DDBJ whole genome shotgun (WGS) entry which is preliminary data.</text>
</comment>
<reference evidence="1 2" key="1">
    <citation type="journal article" date="2022" name="Hortic Res">
        <title>A haplotype resolved chromosomal level avocado genome allows analysis of novel avocado genes.</title>
        <authorList>
            <person name="Nath O."/>
            <person name="Fletcher S.J."/>
            <person name="Hayward A."/>
            <person name="Shaw L.M."/>
            <person name="Masouleh A.K."/>
            <person name="Furtado A."/>
            <person name="Henry R.J."/>
            <person name="Mitter N."/>
        </authorList>
    </citation>
    <scope>NUCLEOTIDE SEQUENCE [LARGE SCALE GENOMIC DNA]</scope>
    <source>
        <strain evidence="2">cv. Hass</strain>
    </source>
</reference>
<sequence>MPPPVDPLPSPTTSQNHLPHFRDDEMNVFFKELKKLTRFTENLSPKLFHSSGNPRMDFFFYAMPYTPRETLTKLLRGAWAHDPLTTLKLICQLRRVGDAGKSDKEGFYEVVFWLHQNHPKTLALNVGRFAQFGYMKDLPEILFRLLAGLDARKDSNRRW</sequence>
<evidence type="ECO:0000313" key="2">
    <source>
        <dbReference type="Proteomes" id="UP001234297"/>
    </source>
</evidence>
<organism evidence="1 2">
    <name type="scientific">Persea americana</name>
    <name type="common">Avocado</name>
    <dbReference type="NCBI Taxonomy" id="3435"/>
    <lineage>
        <taxon>Eukaryota</taxon>
        <taxon>Viridiplantae</taxon>
        <taxon>Streptophyta</taxon>
        <taxon>Embryophyta</taxon>
        <taxon>Tracheophyta</taxon>
        <taxon>Spermatophyta</taxon>
        <taxon>Magnoliopsida</taxon>
        <taxon>Magnoliidae</taxon>
        <taxon>Laurales</taxon>
        <taxon>Lauraceae</taxon>
        <taxon>Persea</taxon>
    </lineage>
</organism>
<protein>
    <submittedName>
        <fullName evidence="1">Uncharacterized protein</fullName>
    </submittedName>
</protein>
<name>A0ACC2MRN6_PERAE</name>
<accession>A0ACC2MRN6</accession>
<evidence type="ECO:0000313" key="1">
    <source>
        <dbReference type="EMBL" id="KAJ8647567.1"/>
    </source>
</evidence>
<gene>
    <name evidence="1" type="ORF">MRB53_000590</name>
</gene>
<dbReference type="EMBL" id="CM056809">
    <property type="protein sequence ID" value="KAJ8647567.1"/>
    <property type="molecule type" value="Genomic_DNA"/>
</dbReference>
<proteinExistence type="predicted"/>
<keyword evidence="2" id="KW-1185">Reference proteome</keyword>